<reference evidence="8 9" key="1">
    <citation type="journal article" date="2013" name="PLoS ONE">
        <title>Genomic analysis of Melioribacter roseus, facultatively anaerobic organotrophic bacterium representing a novel deep lineage within Bacteriodetes/Chlorobi group.</title>
        <authorList>
            <person name="Kadnikov V.V."/>
            <person name="Mardanov A.V."/>
            <person name="Podosokorskaya O.A."/>
            <person name="Gavrilov S.N."/>
            <person name="Kublanov I.V."/>
            <person name="Beletsky A.V."/>
            <person name="Bonch-Osmolovskaya E.A."/>
            <person name="Ravin N.V."/>
        </authorList>
    </citation>
    <scope>NUCLEOTIDE SEQUENCE [LARGE SCALE GENOMIC DNA]</scope>
    <source>
        <strain evidence="9">JCM 17771 / P3M-2</strain>
    </source>
</reference>
<dbReference type="EMBL" id="CP003557">
    <property type="protein sequence ID" value="AFN74429.1"/>
    <property type="molecule type" value="Genomic_DNA"/>
</dbReference>
<feature type="transmembrane region" description="Helical" evidence="6">
    <location>
        <begin position="151"/>
        <end position="167"/>
    </location>
</feature>
<feature type="transmembrane region" description="Helical" evidence="6">
    <location>
        <begin position="123"/>
        <end position="145"/>
    </location>
</feature>
<dbReference type="Pfam" id="PF00892">
    <property type="entry name" value="EamA"/>
    <property type="match status" value="2"/>
</dbReference>
<feature type="transmembrane region" description="Helical" evidence="6">
    <location>
        <begin position="212"/>
        <end position="230"/>
    </location>
</feature>
<dbReference type="InterPro" id="IPR050638">
    <property type="entry name" value="AA-Vitamin_Transporters"/>
</dbReference>
<dbReference type="KEGG" id="mro:MROS_1192"/>
<keyword evidence="3 6" id="KW-0812">Transmembrane</keyword>
<evidence type="ECO:0000256" key="6">
    <source>
        <dbReference type="SAM" id="Phobius"/>
    </source>
</evidence>
<dbReference type="OrthoDB" id="9805239at2"/>
<accession>I6ZQV3</accession>
<evidence type="ECO:0000256" key="3">
    <source>
        <dbReference type="ARBA" id="ARBA00022692"/>
    </source>
</evidence>
<feature type="domain" description="EamA" evidence="7">
    <location>
        <begin position="148"/>
        <end position="284"/>
    </location>
</feature>
<dbReference type="InterPro" id="IPR000620">
    <property type="entry name" value="EamA_dom"/>
</dbReference>
<dbReference type="GO" id="GO:0016020">
    <property type="term" value="C:membrane"/>
    <property type="evidence" value="ECO:0007669"/>
    <property type="project" value="UniProtKB-SubCell"/>
</dbReference>
<dbReference type="RefSeq" id="WP_014855865.1">
    <property type="nucleotide sequence ID" value="NC_018178.1"/>
</dbReference>
<feature type="domain" description="EamA" evidence="7">
    <location>
        <begin position="8"/>
        <end position="134"/>
    </location>
</feature>
<dbReference type="InterPro" id="IPR037185">
    <property type="entry name" value="EmrE-like"/>
</dbReference>
<feature type="transmembrane region" description="Helical" evidence="6">
    <location>
        <begin position="62"/>
        <end position="81"/>
    </location>
</feature>
<keyword evidence="4 6" id="KW-1133">Transmembrane helix</keyword>
<evidence type="ECO:0000259" key="7">
    <source>
        <dbReference type="Pfam" id="PF00892"/>
    </source>
</evidence>
<proteinExistence type="inferred from homology"/>
<evidence type="ECO:0000313" key="8">
    <source>
        <dbReference type="EMBL" id="AFN74429.1"/>
    </source>
</evidence>
<feature type="transmembrane region" description="Helical" evidence="6">
    <location>
        <begin position="174"/>
        <end position="192"/>
    </location>
</feature>
<evidence type="ECO:0000256" key="2">
    <source>
        <dbReference type="ARBA" id="ARBA00007362"/>
    </source>
</evidence>
<protein>
    <submittedName>
        <fullName evidence="8">DMT family permease</fullName>
    </submittedName>
</protein>
<sequence length="286" mass="31665">MKSYWKPLASVVIWGASFIATKYLLDSLKPLTIILARQILAVMLLTVIALKRGRSFKINLRDHSWIFALALIASFHLWIQVTGMQFTSASNTGWIIGITPVFMALLGMIFFREKLTGGQWSGILIAFAGLLLLISNGKISSVSLIENKGDFLILASAFTWSVYSLVGKKITLNYPALMTILYLFLFMSLILAPFTINAENINAIVNLSVESIAALLFLGFFCSGIAYVLWAEAMNEMPSSHVGAFLYIEPFVTVFTAWILLSERISLLTLISGIIIIIGVIIVNRK</sequence>
<evidence type="ECO:0000313" key="9">
    <source>
        <dbReference type="Proteomes" id="UP000009011"/>
    </source>
</evidence>
<gene>
    <name evidence="8" type="ordered locus">MROS_1192</name>
</gene>
<evidence type="ECO:0000256" key="1">
    <source>
        <dbReference type="ARBA" id="ARBA00004141"/>
    </source>
</evidence>
<feature type="transmembrane region" description="Helical" evidence="6">
    <location>
        <begin position="31"/>
        <end position="50"/>
    </location>
</feature>
<dbReference type="AlphaFoldDB" id="I6ZQV3"/>
<dbReference type="Gene3D" id="1.10.3730.20">
    <property type="match status" value="2"/>
</dbReference>
<keyword evidence="9" id="KW-1185">Reference proteome</keyword>
<evidence type="ECO:0000256" key="5">
    <source>
        <dbReference type="ARBA" id="ARBA00023136"/>
    </source>
</evidence>
<dbReference type="HOGENOM" id="CLU_033863_4_1_10"/>
<dbReference type="STRING" id="1191523.MROS_1192"/>
<name>I6ZQV3_MELRP</name>
<feature type="transmembrane region" description="Helical" evidence="6">
    <location>
        <begin position="93"/>
        <end position="111"/>
    </location>
</feature>
<comment type="subcellular location">
    <subcellularLocation>
        <location evidence="1">Membrane</location>
        <topology evidence="1">Multi-pass membrane protein</topology>
    </subcellularLocation>
</comment>
<evidence type="ECO:0000256" key="4">
    <source>
        <dbReference type="ARBA" id="ARBA00022989"/>
    </source>
</evidence>
<feature type="transmembrane region" description="Helical" evidence="6">
    <location>
        <begin position="242"/>
        <end position="261"/>
    </location>
</feature>
<organism evidence="8 9">
    <name type="scientific">Melioribacter roseus (strain DSM 23840 / JCM 17771 / VKM B-2668 / P3M-2)</name>
    <dbReference type="NCBI Taxonomy" id="1191523"/>
    <lineage>
        <taxon>Bacteria</taxon>
        <taxon>Pseudomonadati</taxon>
        <taxon>Ignavibacteriota</taxon>
        <taxon>Ignavibacteria</taxon>
        <taxon>Ignavibacteriales</taxon>
        <taxon>Melioribacteraceae</taxon>
        <taxon>Melioribacter</taxon>
    </lineage>
</organism>
<dbReference type="PANTHER" id="PTHR32322">
    <property type="entry name" value="INNER MEMBRANE TRANSPORTER"/>
    <property type="match status" value="1"/>
</dbReference>
<dbReference type="SUPFAM" id="SSF103481">
    <property type="entry name" value="Multidrug resistance efflux transporter EmrE"/>
    <property type="match status" value="2"/>
</dbReference>
<dbReference type="Proteomes" id="UP000009011">
    <property type="component" value="Chromosome"/>
</dbReference>
<dbReference type="eggNOG" id="COG0697">
    <property type="taxonomic scope" value="Bacteria"/>
</dbReference>
<keyword evidence="5 6" id="KW-0472">Membrane</keyword>
<feature type="transmembrane region" description="Helical" evidence="6">
    <location>
        <begin position="267"/>
        <end position="284"/>
    </location>
</feature>
<dbReference type="PANTHER" id="PTHR32322:SF2">
    <property type="entry name" value="EAMA DOMAIN-CONTAINING PROTEIN"/>
    <property type="match status" value="1"/>
</dbReference>
<comment type="similarity">
    <text evidence="2">Belongs to the EamA transporter family.</text>
</comment>